<organism evidence="2 3">
    <name type="scientific">Paenibacillus paeoniae</name>
    <dbReference type="NCBI Taxonomy" id="2292705"/>
    <lineage>
        <taxon>Bacteria</taxon>
        <taxon>Bacillati</taxon>
        <taxon>Bacillota</taxon>
        <taxon>Bacilli</taxon>
        <taxon>Bacillales</taxon>
        <taxon>Paenibacillaceae</taxon>
        <taxon>Paenibacillus</taxon>
    </lineage>
</organism>
<proteinExistence type="predicted"/>
<feature type="domain" description="Aminoglycoside phosphotransferase" evidence="1">
    <location>
        <begin position="24"/>
        <end position="216"/>
    </location>
</feature>
<dbReference type="OrthoDB" id="9800774at2"/>
<reference evidence="2 3" key="1">
    <citation type="submission" date="2018-08" db="EMBL/GenBank/DDBJ databases">
        <title>Paenibacillus sp. M4BSY-1, whole genome shotgun sequence.</title>
        <authorList>
            <person name="Tuo L."/>
        </authorList>
    </citation>
    <scope>NUCLEOTIDE SEQUENCE [LARGE SCALE GENOMIC DNA]</scope>
    <source>
        <strain evidence="2 3">M4BSY-1</strain>
    </source>
</reference>
<comment type="caution">
    <text evidence="2">The sequence shown here is derived from an EMBL/GenBank/DDBJ whole genome shotgun (WGS) entry which is preliminary data.</text>
</comment>
<name>A0A371PKV3_9BACL</name>
<keyword evidence="3" id="KW-1185">Reference proteome</keyword>
<dbReference type="InterPro" id="IPR002575">
    <property type="entry name" value="Aminoglycoside_PTrfase"/>
</dbReference>
<dbReference type="AlphaFoldDB" id="A0A371PKV3"/>
<dbReference type="GO" id="GO:0016740">
    <property type="term" value="F:transferase activity"/>
    <property type="evidence" value="ECO:0007669"/>
    <property type="project" value="UniProtKB-KW"/>
</dbReference>
<dbReference type="InterPro" id="IPR011009">
    <property type="entry name" value="Kinase-like_dom_sf"/>
</dbReference>
<dbReference type="Gene3D" id="3.90.1200.10">
    <property type="match status" value="1"/>
</dbReference>
<accession>A0A371PKV3</accession>
<evidence type="ECO:0000259" key="1">
    <source>
        <dbReference type="Pfam" id="PF01636"/>
    </source>
</evidence>
<dbReference type="Pfam" id="PF01636">
    <property type="entry name" value="APH"/>
    <property type="match status" value="1"/>
</dbReference>
<protein>
    <submittedName>
        <fullName evidence="2">Aminoglycoside phosphotransferase</fullName>
    </submittedName>
</protein>
<evidence type="ECO:0000313" key="2">
    <source>
        <dbReference type="EMBL" id="REK76818.1"/>
    </source>
</evidence>
<evidence type="ECO:0000313" key="3">
    <source>
        <dbReference type="Proteomes" id="UP000261905"/>
    </source>
</evidence>
<dbReference type="Proteomes" id="UP000261905">
    <property type="component" value="Unassembled WGS sequence"/>
</dbReference>
<keyword evidence="2" id="KW-0808">Transferase</keyword>
<gene>
    <name evidence="2" type="ORF">DX130_07245</name>
</gene>
<dbReference type="EMBL" id="QUBQ01000001">
    <property type="protein sequence ID" value="REK76818.1"/>
    <property type="molecule type" value="Genomic_DNA"/>
</dbReference>
<sequence>MSVKLGGKIAEGGCAEVFEWGEGKIVKLAKPNTNETAIQAEWRHSRIAKECGLPVPDTFDLVELDGRPGIVFEHIEGESLIKRFVGRGTTALQSGFDQPTSEFDDHLGAQVTANLLFQVHQHSVSNMPSQRENITYDIRRTSYLTEAEQTVIIHHMEQLPRKQQLCHGDPNPGNILLRELLEPVLIDWNNASIGNPEADLAEYILMIQFAILPSYLPKELNKVLDTMREATIQAFIAEYERLSGIGYHDIEPWLVVIAARKLSADGISEDEKSLLMKEIRRRLADLEGS</sequence>
<dbReference type="SUPFAM" id="SSF56112">
    <property type="entry name" value="Protein kinase-like (PK-like)"/>
    <property type="match status" value="1"/>
</dbReference>
<dbReference type="RefSeq" id="WP_116043982.1">
    <property type="nucleotide sequence ID" value="NZ_QUBQ01000001.1"/>
</dbReference>